<evidence type="ECO:0000313" key="1">
    <source>
        <dbReference type="EMBL" id="EGF10586.1"/>
    </source>
</evidence>
<dbReference type="RefSeq" id="WP_007342802.1">
    <property type="nucleotide sequence ID" value="NZ_GL878494.1"/>
</dbReference>
<reference evidence="1 2" key="1">
    <citation type="submission" date="2011-02" db="EMBL/GenBank/DDBJ databases">
        <authorList>
            <person name="Muzny D."/>
            <person name="Qin X."/>
            <person name="Deng J."/>
            <person name="Jiang H."/>
            <person name="Liu Y."/>
            <person name="Qu J."/>
            <person name="Song X.-Z."/>
            <person name="Zhang L."/>
            <person name="Thornton R."/>
            <person name="Coyle M."/>
            <person name="Francisco L."/>
            <person name="Jackson L."/>
            <person name="Javaid M."/>
            <person name="Korchina V."/>
            <person name="Kovar C."/>
            <person name="Mata R."/>
            <person name="Mathew T."/>
            <person name="Ngo R."/>
            <person name="Nguyen L."/>
            <person name="Nguyen N."/>
            <person name="Okwuonu G."/>
            <person name="Ongeri F."/>
            <person name="Pham C."/>
            <person name="Simmons D."/>
            <person name="Wilczek-Boney K."/>
            <person name="Hale W."/>
            <person name="Jakkamsetti A."/>
            <person name="Pham P."/>
            <person name="Ruth R."/>
            <person name="San Lucas F."/>
            <person name="Warren J."/>
            <person name="Zhang J."/>
            <person name="Zhao Z."/>
            <person name="Zhou C."/>
            <person name="Zhu D."/>
            <person name="Lee S."/>
            <person name="Bess C."/>
            <person name="Blankenburg K."/>
            <person name="Forbes L."/>
            <person name="Fu Q."/>
            <person name="Gubbala S."/>
            <person name="Hirani K."/>
            <person name="Jayaseelan J.C."/>
            <person name="Lara F."/>
            <person name="Munidasa M."/>
            <person name="Palculict T."/>
            <person name="Patil S."/>
            <person name="Pu L.-L."/>
            <person name="Saada N."/>
            <person name="Tang L."/>
            <person name="Weissenberger G."/>
            <person name="Zhu Y."/>
            <person name="Hemphill L."/>
            <person name="Shang Y."/>
            <person name="Youmans B."/>
            <person name="Ayvaz T."/>
            <person name="Ross M."/>
            <person name="Santibanez J."/>
            <person name="Aqrawi P."/>
            <person name="Gross S."/>
            <person name="Joshi V."/>
            <person name="Fowler G."/>
            <person name="Nazareth L."/>
            <person name="Reid J."/>
            <person name="Worley K."/>
            <person name="Petrosino J."/>
            <person name="Highlander S."/>
            <person name="Gibbs R."/>
        </authorList>
    </citation>
    <scope>NUCLEOTIDE SEQUENCE [LARGE SCALE GENOMIC DNA]</scope>
    <source>
        <strain evidence="1 2">ATCC BAA-1200</strain>
    </source>
</reference>
<dbReference type="InterPro" id="IPR011990">
    <property type="entry name" value="TPR-like_helical_dom_sf"/>
</dbReference>
<dbReference type="HOGENOM" id="CLU_1370927_0_0_4"/>
<accession>F2BDJ0</accession>
<sequence length="197" mass="21648">MNHEVLKTAEELLDNLEVDKALPLVQSLAGAGVTEAYGMLAYIYDYKHQNFGSPDEQTVAAAYGNYYAALEQDFRRGNLRAGMKLAGALRFHAANHIAKDDQKALLIYQQCAAEGWDEAAITLAEIYKTGDLGVEADFGRCISLLASAAEKGNAQAMHELGILLLPNHRSRALDWIAKAAQKGYWQSVEYIRSARQG</sequence>
<keyword evidence="2" id="KW-1185">Reference proteome</keyword>
<name>F2BDJ0_9NEIS</name>
<proteinExistence type="predicted"/>
<organism evidence="1 2">
    <name type="scientific">Neisseria bacilliformis ATCC BAA-1200</name>
    <dbReference type="NCBI Taxonomy" id="888742"/>
    <lineage>
        <taxon>Bacteria</taxon>
        <taxon>Pseudomonadati</taxon>
        <taxon>Pseudomonadota</taxon>
        <taxon>Betaproteobacteria</taxon>
        <taxon>Neisseriales</taxon>
        <taxon>Neisseriaceae</taxon>
        <taxon>Neisseria</taxon>
    </lineage>
</organism>
<dbReference type="STRING" id="267212.GCA_001063965_01095"/>
<comment type="caution">
    <text evidence="1">The sequence shown here is derived from an EMBL/GenBank/DDBJ whole genome shotgun (WGS) entry which is preliminary data.</text>
</comment>
<dbReference type="Proteomes" id="UP000004105">
    <property type="component" value="Unassembled WGS sequence"/>
</dbReference>
<dbReference type="InterPro" id="IPR006597">
    <property type="entry name" value="Sel1-like"/>
</dbReference>
<dbReference type="EMBL" id="AFAY01000035">
    <property type="protein sequence ID" value="EGF10586.1"/>
    <property type="molecule type" value="Genomic_DNA"/>
</dbReference>
<dbReference type="AlphaFoldDB" id="F2BDJ0"/>
<gene>
    <name evidence="1" type="ORF">HMPREF9123_1796</name>
</gene>
<dbReference type="SUPFAM" id="SSF81901">
    <property type="entry name" value="HCP-like"/>
    <property type="match status" value="1"/>
</dbReference>
<protein>
    <submittedName>
        <fullName evidence="1">Sel1 repeat superfamily protein</fullName>
    </submittedName>
</protein>
<evidence type="ECO:0000313" key="2">
    <source>
        <dbReference type="Proteomes" id="UP000004105"/>
    </source>
</evidence>
<dbReference type="SMART" id="SM00671">
    <property type="entry name" value="SEL1"/>
    <property type="match status" value="2"/>
</dbReference>
<dbReference type="Gene3D" id="1.25.40.10">
    <property type="entry name" value="Tetratricopeptide repeat domain"/>
    <property type="match status" value="1"/>
</dbReference>